<name>A0A4Z2IYS9_9TELE</name>
<comment type="caution">
    <text evidence="2">The sequence shown here is derived from an EMBL/GenBank/DDBJ whole genome shotgun (WGS) entry which is preliminary data.</text>
</comment>
<organism evidence="2 3">
    <name type="scientific">Liparis tanakae</name>
    <name type="common">Tanaka's snailfish</name>
    <dbReference type="NCBI Taxonomy" id="230148"/>
    <lineage>
        <taxon>Eukaryota</taxon>
        <taxon>Metazoa</taxon>
        <taxon>Chordata</taxon>
        <taxon>Craniata</taxon>
        <taxon>Vertebrata</taxon>
        <taxon>Euteleostomi</taxon>
        <taxon>Actinopterygii</taxon>
        <taxon>Neopterygii</taxon>
        <taxon>Teleostei</taxon>
        <taxon>Neoteleostei</taxon>
        <taxon>Acanthomorphata</taxon>
        <taxon>Eupercaria</taxon>
        <taxon>Perciformes</taxon>
        <taxon>Cottioidei</taxon>
        <taxon>Cottales</taxon>
        <taxon>Liparidae</taxon>
        <taxon>Liparis</taxon>
    </lineage>
</organism>
<feature type="compositionally biased region" description="Polar residues" evidence="1">
    <location>
        <begin position="167"/>
        <end position="180"/>
    </location>
</feature>
<dbReference type="AlphaFoldDB" id="A0A4Z2IYS9"/>
<dbReference type="EMBL" id="SRLO01000040">
    <property type="protein sequence ID" value="TNN82343.1"/>
    <property type="molecule type" value="Genomic_DNA"/>
</dbReference>
<feature type="region of interest" description="Disordered" evidence="1">
    <location>
        <begin position="151"/>
        <end position="180"/>
    </location>
</feature>
<protein>
    <submittedName>
        <fullName evidence="2">Uncharacterized protein</fullName>
    </submittedName>
</protein>
<dbReference type="Proteomes" id="UP000314294">
    <property type="component" value="Unassembled WGS sequence"/>
</dbReference>
<reference evidence="2 3" key="1">
    <citation type="submission" date="2019-03" db="EMBL/GenBank/DDBJ databases">
        <title>First draft genome of Liparis tanakae, snailfish: a comprehensive survey of snailfish specific genes.</title>
        <authorList>
            <person name="Kim W."/>
            <person name="Song I."/>
            <person name="Jeong J.-H."/>
            <person name="Kim D."/>
            <person name="Kim S."/>
            <person name="Ryu S."/>
            <person name="Song J.Y."/>
            <person name="Lee S.K."/>
        </authorList>
    </citation>
    <scope>NUCLEOTIDE SEQUENCE [LARGE SCALE GENOMIC DNA]</scope>
    <source>
        <tissue evidence="2">Muscle</tissue>
    </source>
</reference>
<proteinExistence type="predicted"/>
<sequence length="180" mass="18626">MPSHLINVAPSPLYSPVTPLVRSSSLVICVADTRPTYCIMLEGLLSCPDGQSSCLPNLLLLSHKEAAEGKQGKQAGSSREKRSKAGVERRGLGLALHAAEGHSAPVIGGTPGAHTVVCARVAALAAAPMGSGIIQLRVDVLRAARHVGGAVHQGERHTAALDHKTSPKMSPQTLNVSDSL</sequence>
<evidence type="ECO:0000313" key="3">
    <source>
        <dbReference type="Proteomes" id="UP000314294"/>
    </source>
</evidence>
<gene>
    <name evidence="2" type="ORF">EYF80_007464</name>
</gene>
<evidence type="ECO:0000313" key="2">
    <source>
        <dbReference type="EMBL" id="TNN82343.1"/>
    </source>
</evidence>
<feature type="compositionally biased region" description="Basic and acidic residues" evidence="1">
    <location>
        <begin position="78"/>
        <end position="88"/>
    </location>
</feature>
<feature type="compositionally biased region" description="Basic and acidic residues" evidence="1">
    <location>
        <begin position="153"/>
        <end position="165"/>
    </location>
</feature>
<feature type="region of interest" description="Disordered" evidence="1">
    <location>
        <begin position="67"/>
        <end position="88"/>
    </location>
</feature>
<evidence type="ECO:0000256" key="1">
    <source>
        <dbReference type="SAM" id="MobiDB-lite"/>
    </source>
</evidence>
<keyword evidence="3" id="KW-1185">Reference proteome</keyword>
<accession>A0A4Z2IYS9</accession>